<feature type="non-terminal residue" evidence="1">
    <location>
        <position position="154"/>
    </location>
</feature>
<sequence>LAVNNIDAPSEYPDGGISVSMIITNASQIIIDGCLLPANTKEEIDAMTNAFYKILSSEELQLTFDARGSSVSWLNKITLTVVITKETKINFNYEFIKSAWDFKFDPNDQNSPKLFLQYELKYTNLFPLGIHRISGKIVLIYKESQFAILNVPYL</sequence>
<accession>A0A9N9AJX8</accession>
<evidence type="ECO:0000313" key="1">
    <source>
        <dbReference type="EMBL" id="CAG8533655.1"/>
    </source>
</evidence>
<protein>
    <submittedName>
        <fullName evidence="1">22878_t:CDS:1</fullName>
    </submittedName>
</protein>
<dbReference type="OrthoDB" id="2417659at2759"/>
<gene>
    <name evidence="1" type="ORF">DERYTH_LOCUS4466</name>
</gene>
<organism evidence="1 2">
    <name type="scientific">Dentiscutata erythropus</name>
    <dbReference type="NCBI Taxonomy" id="1348616"/>
    <lineage>
        <taxon>Eukaryota</taxon>
        <taxon>Fungi</taxon>
        <taxon>Fungi incertae sedis</taxon>
        <taxon>Mucoromycota</taxon>
        <taxon>Glomeromycotina</taxon>
        <taxon>Glomeromycetes</taxon>
        <taxon>Diversisporales</taxon>
        <taxon>Gigasporaceae</taxon>
        <taxon>Dentiscutata</taxon>
    </lineage>
</organism>
<name>A0A9N9AJX8_9GLOM</name>
<evidence type="ECO:0000313" key="2">
    <source>
        <dbReference type="Proteomes" id="UP000789405"/>
    </source>
</evidence>
<dbReference type="EMBL" id="CAJVPY010001717">
    <property type="protein sequence ID" value="CAG8533655.1"/>
    <property type="molecule type" value="Genomic_DNA"/>
</dbReference>
<proteinExistence type="predicted"/>
<reference evidence="1" key="1">
    <citation type="submission" date="2021-06" db="EMBL/GenBank/DDBJ databases">
        <authorList>
            <person name="Kallberg Y."/>
            <person name="Tangrot J."/>
            <person name="Rosling A."/>
        </authorList>
    </citation>
    <scope>NUCLEOTIDE SEQUENCE</scope>
    <source>
        <strain evidence="1">MA453B</strain>
    </source>
</reference>
<comment type="caution">
    <text evidence="1">The sequence shown here is derived from an EMBL/GenBank/DDBJ whole genome shotgun (WGS) entry which is preliminary data.</text>
</comment>
<dbReference type="Proteomes" id="UP000789405">
    <property type="component" value="Unassembled WGS sequence"/>
</dbReference>
<keyword evidence="2" id="KW-1185">Reference proteome</keyword>
<dbReference type="AlphaFoldDB" id="A0A9N9AJX8"/>